<dbReference type="PANTHER" id="PTHR33908:SF11">
    <property type="entry name" value="MEMBRANE PROTEIN"/>
    <property type="match status" value="1"/>
</dbReference>
<protein>
    <recommendedName>
        <fullName evidence="9">Glycosyltransferase RgtA/B/C/D-like domain-containing protein</fullName>
    </recommendedName>
</protein>
<reference evidence="10 11" key="1">
    <citation type="journal article" date="2018" name="Syst. Appl. Microbiol.">
        <title>Ereboglobus luteus gen. nov. sp. nov. from cockroach guts, and new insights into the oxygen relationship of the genera Opitutus and Didymococcus (Verrucomicrobia: Opitutaceae).</title>
        <authorList>
            <person name="Tegtmeier D."/>
            <person name="Belitz A."/>
            <person name="Radek R."/>
            <person name="Heimerl T."/>
            <person name="Brune A."/>
        </authorList>
    </citation>
    <scope>NUCLEOTIDE SEQUENCE [LARGE SCALE GENOMIC DNA]</scope>
    <source>
        <strain evidence="10 11">Ho45</strain>
    </source>
</reference>
<evidence type="ECO:0000313" key="10">
    <source>
        <dbReference type="EMBL" id="AWI08827.1"/>
    </source>
</evidence>
<dbReference type="PANTHER" id="PTHR33908">
    <property type="entry name" value="MANNOSYLTRANSFERASE YKCB-RELATED"/>
    <property type="match status" value="1"/>
</dbReference>
<organism evidence="10 11">
    <name type="scientific">Ereboglobus luteus</name>
    <dbReference type="NCBI Taxonomy" id="1796921"/>
    <lineage>
        <taxon>Bacteria</taxon>
        <taxon>Pseudomonadati</taxon>
        <taxon>Verrucomicrobiota</taxon>
        <taxon>Opitutia</taxon>
        <taxon>Opitutales</taxon>
        <taxon>Opitutaceae</taxon>
        <taxon>Ereboglobus</taxon>
    </lineage>
</organism>
<dbReference type="Pfam" id="PF13231">
    <property type="entry name" value="PMT_2"/>
    <property type="match status" value="1"/>
</dbReference>
<feature type="transmembrane region" description="Helical" evidence="8">
    <location>
        <begin position="186"/>
        <end position="219"/>
    </location>
</feature>
<evidence type="ECO:0000256" key="8">
    <source>
        <dbReference type="SAM" id="Phobius"/>
    </source>
</evidence>
<feature type="transmembrane region" description="Helical" evidence="8">
    <location>
        <begin position="138"/>
        <end position="156"/>
    </location>
</feature>
<feature type="transmembrane region" description="Helical" evidence="8">
    <location>
        <begin position="20"/>
        <end position="37"/>
    </location>
</feature>
<feature type="domain" description="Glycosyltransferase RgtA/B/C/D-like" evidence="9">
    <location>
        <begin position="89"/>
        <end position="249"/>
    </location>
</feature>
<evidence type="ECO:0000256" key="1">
    <source>
        <dbReference type="ARBA" id="ARBA00004651"/>
    </source>
</evidence>
<dbReference type="KEGG" id="elut:CKA38_05780"/>
<gene>
    <name evidence="10" type="ORF">CKA38_05780</name>
</gene>
<keyword evidence="6 8" id="KW-1133">Transmembrane helix</keyword>
<keyword evidence="11" id="KW-1185">Reference proteome</keyword>
<feature type="transmembrane region" description="Helical" evidence="8">
    <location>
        <begin position="162"/>
        <end position="179"/>
    </location>
</feature>
<feature type="transmembrane region" description="Helical" evidence="8">
    <location>
        <begin position="231"/>
        <end position="252"/>
    </location>
</feature>
<feature type="transmembrane region" description="Helical" evidence="8">
    <location>
        <begin position="305"/>
        <end position="324"/>
    </location>
</feature>
<dbReference type="OrthoDB" id="9775035at2"/>
<evidence type="ECO:0000313" key="11">
    <source>
        <dbReference type="Proteomes" id="UP000244896"/>
    </source>
</evidence>
<evidence type="ECO:0000256" key="7">
    <source>
        <dbReference type="ARBA" id="ARBA00023136"/>
    </source>
</evidence>
<dbReference type="AlphaFoldDB" id="A0A2U8E1T5"/>
<keyword evidence="2" id="KW-1003">Cell membrane</keyword>
<feature type="transmembrane region" description="Helical" evidence="8">
    <location>
        <begin position="364"/>
        <end position="384"/>
    </location>
</feature>
<keyword evidence="4" id="KW-0808">Transferase</keyword>
<dbReference type="GO" id="GO:0016763">
    <property type="term" value="F:pentosyltransferase activity"/>
    <property type="evidence" value="ECO:0007669"/>
    <property type="project" value="TreeGrafter"/>
</dbReference>
<keyword evidence="5 8" id="KW-0812">Transmembrane</keyword>
<comment type="subcellular location">
    <subcellularLocation>
        <location evidence="1">Cell membrane</location>
        <topology evidence="1">Multi-pass membrane protein</topology>
    </subcellularLocation>
</comment>
<dbReference type="GO" id="GO:0005886">
    <property type="term" value="C:plasma membrane"/>
    <property type="evidence" value="ECO:0007669"/>
    <property type="project" value="UniProtKB-SubCell"/>
</dbReference>
<dbReference type="GO" id="GO:0009103">
    <property type="term" value="P:lipopolysaccharide biosynthetic process"/>
    <property type="evidence" value="ECO:0007669"/>
    <property type="project" value="UniProtKB-ARBA"/>
</dbReference>
<dbReference type="RefSeq" id="WP_108824637.1">
    <property type="nucleotide sequence ID" value="NZ_CP023004.1"/>
</dbReference>
<evidence type="ECO:0000256" key="2">
    <source>
        <dbReference type="ARBA" id="ARBA00022475"/>
    </source>
</evidence>
<dbReference type="EMBL" id="CP023004">
    <property type="protein sequence ID" value="AWI08827.1"/>
    <property type="molecule type" value="Genomic_DNA"/>
</dbReference>
<evidence type="ECO:0000256" key="6">
    <source>
        <dbReference type="ARBA" id="ARBA00022989"/>
    </source>
</evidence>
<keyword evidence="7 8" id="KW-0472">Membrane</keyword>
<evidence type="ECO:0000256" key="5">
    <source>
        <dbReference type="ARBA" id="ARBA00022692"/>
    </source>
</evidence>
<dbReference type="InterPro" id="IPR038731">
    <property type="entry name" value="RgtA/B/C-like"/>
</dbReference>
<evidence type="ECO:0000256" key="4">
    <source>
        <dbReference type="ARBA" id="ARBA00022679"/>
    </source>
</evidence>
<proteinExistence type="predicted"/>
<name>A0A2U8E1T5_9BACT</name>
<sequence>MTPSQSTLHGPIATNRSRIAIASGFLLLIGVLLFWGLDNYALWDDEALNALGAKGVLETGDTTILVDHGRNIVLYADGLLSVNLHDRSTPPLPAYITAISFHLFGQTSLTARLPFAIMGLLTVAALLWCAIKNTNSRAFIVTLGIALACNVSLLLYLRQSRYYAATCFFSVLVVLLYIYRDRRRLYVWLLPLASIGLFFSNYMNFMALFIAMLADYVFFEHRHRKIPLRDWLICLVPIIVVCGLACLVWNPYKTELGTSVVSRNTIWDRIMLFFWFCRDINACEFVSYGAIIAIFGVGIWKKDTIILRGILAIVIYMIFVVAVMPQARAMTSVGDVRYIMPIIPLLIWLSARVITILSKNCAPFAMILALVAFTTNVFNGGMFTKSGVASTPIKFVKELKNSPEDPYRKTSNWINENLKTNATAWVLPRHMVFPLLFHSPQLTYAWQVPYPPVAKQYENLPRPFYKGLELPDYIICFGPSIIEVAKFIQKNRLPYAHIQTVDVFWKDLHRPELFWRSFESIKNYNRNVEAVYVLKRVHSGPLPASRPLK</sequence>
<feature type="transmembrane region" description="Helical" evidence="8">
    <location>
        <begin position="113"/>
        <end position="131"/>
    </location>
</feature>
<accession>A0A2U8E1T5</accession>
<dbReference type="Proteomes" id="UP000244896">
    <property type="component" value="Chromosome"/>
</dbReference>
<feature type="transmembrane region" description="Helical" evidence="8">
    <location>
        <begin position="272"/>
        <end position="299"/>
    </location>
</feature>
<evidence type="ECO:0000256" key="3">
    <source>
        <dbReference type="ARBA" id="ARBA00022676"/>
    </source>
</evidence>
<keyword evidence="3" id="KW-0328">Glycosyltransferase</keyword>
<feature type="transmembrane region" description="Helical" evidence="8">
    <location>
        <begin position="336"/>
        <end position="358"/>
    </location>
</feature>
<evidence type="ECO:0000259" key="9">
    <source>
        <dbReference type="Pfam" id="PF13231"/>
    </source>
</evidence>
<dbReference type="InterPro" id="IPR050297">
    <property type="entry name" value="LipidA_mod_glycosyltrf_83"/>
</dbReference>